<evidence type="ECO:0000313" key="2">
    <source>
        <dbReference type="Proteomes" id="UP001152795"/>
    </source>
</evidence>
<proteinExistence type="predicted"/>
<accession>A0A7D9E7V5</accession>
<keyword evidence="2" id="KW-1185">Reference proteome</keyword>
<name>A0A7D9E7V5_PARCT</name>
<sequence>MFMILVLPILGILLTLPSKLNAAESSGCTFVAKNTSIPVQKCLKLGYIRVAGRRVPLGVYEMRIQLEEPRREAVLYCGRYSGTYSWKFAKKDANQIRVSFLHGYLHVTVYWCDSFSGPKESGIRCVVEAFSTSCPGLISHNHTCVYEVQKKRFSSDTVRNAVEVKGEVAALVKKAYVSTGVSHTEEQTVVNTYSVNSRSYIVIPAGYRFCSFSEVISVKDPLAATGFKWECKVPTYVQTSSITGRCTNLSLCETQSPCQTSRPLFSSGDISAVAHPVGIMLLALCIIVV</sequence>
<dbReference type="Proteomes" id="UP001152795">
    <property type="component" value="Unassembled WGS sequence"/>
</dbReference>
<organism evidence="1 2">
    <name type="scientific">Paramuricea clavata</name>
    <name type="common">Red gorgonian</name>
    <name type="synonym">Violescent sea-whip</name>
    <dbReference type="NCBI Taxonomy" id="317549"/>
    <lineage>
        <taxon>Eukaryota</taxon>
        <taxon>Metazoa</taxon>
        <taxon>Cnidaria</taxon>
        <taxon>Anthozoa</taxon>
        <taxon>Octocorallia</taxon>
        <taxon>Malacalcyonacea</taxon>
        <taxon>Plexauridae</taxon>
        <taxon>Paramuricea</taxon>
    </lineage>
</organism>
<gene>
    <name evidence="1" type="ORF">PACLA_8A034492</name>
</gene>
<comment type="caution">
    <text evidence="1">The sequence shown here is derived from an EMBL/GenBank/DDBJ whole genome shotgun (WGS) entry which is preliminary data.</text>
</comment>
<dbReference type="EMBL" id="CACRXK020004406">
    <property type="protein sequence ID" value="CAB4002640.1"/>
    <property type="molecule type" value="Genomic_DNA"/>
</dbReference>
<evidence type="ECO:0000313" key="1">
    <source>
        <dbReference type="EMBL" id="CAB4002640.1"/>
    </source>
</evidence>
<protein>
    <submittedName>
        <fullName evidence="1">Uncharacterized protein</fullName>
    </submittedName>
</protein>
<reference evidence="1" key="1">
    <citation type="submission" date="2020-04" db="EMBL/GenBank/DDBJ databases">
        <authorList>
            <person name="Alioto T."/>
            <person name="Alioto T."/>
            <person name="Gomez Garrido J."/>
        </authorList>
    </citation>
    <scope>NUCLEOTIDE SEQUENCE</scope>
    <source>
        <strain evidence="1">A484AB</strain>
    </source>
</reference>
<dbReference type="AlphaFoldDB" id="A0A7D9E7V5"/>